<dbReference type="InterPro" id="IPR052462">
    <property type="entry name" value="SLIRP/GR-RBP-like"/>
</dbReference>
<dbReference type="SUPFAM" id="SSF54928">
    <property type="entry name" value="RNA-binding domain, RBD"/>
    <property type="match status" value="1"/>
</dbReference>
<dbReference type="Proteomes" id="UP000620104">
    <property type="component" value="Unassembled WGS sequence"/>
</dbReference>
<dbReference type="PROSITE" id="PS50102">
    <property type="entry name" value="RRM"/>
    <property type="match status" value="1"/>
</dbReference>
<dbReference type="InterPro" id="IPR003954">
    <property type="entry name" value="RRM_euk-type"/>
</dbReference>
<comment type="caution">
    <text evidence="7">The sequence shown here is derived from an EMBL/GenBank/DDBJ whole genome shotgun (WGS) entry which is preliminary data.</text>
</comment>
<organism evidence="7 8">
    <name type="scientific">Naganishia liquefaciens</name>
    <dbReference type="NCBI Taxonomy" id="104408"/>
    <lineage>
        <taxon>Eukaryota</taxon>
        <taxon>Fungi</taxon>
        <taxon>Dikarya</taxon>
        <taxon>Basidiomycota</taxon>
        <taxon>Agaricomycotina</taxon>
        <taxon>Tremellomycetes</taxon>
        <taxon>Filobasidiales</taxon>
        <taxon>Filobasidiaceae</taxon>
        <taxon>Naganishia</taxon>
    </lineage>
</organism>
<protein>
    <recommendedName>
        <fullName evidence="1">Probable RNA-binding protein 18</fullName>
    </recommendedName>
    <alternativeName>
        <fullName evidence="3">RNA-binding motif protein 18</fullName>
    </alternativeName>
</protein>
<dbReference type="InterPro" id="IPR012677">
    <property type="entry name" value="Nucleotide-bd_a/b_plait_sf"/>
</dbReference>
<dbReference type="PANTHER" id="PTHR48027">
    <property type="entry name" value="HETEROGENEOUS NUCLEAR RIBONUCLEOPROTEIN 87F-RELATED"/>
    <property type="match status" value="1"/>
</dbReference>
<dbReference type="CDD" id="cd12355">
    <property type="entry name" value="RRM_RBM18"/>
    <property type="match status" value="1"/>
</dbReference>
<evidence type="ECO:0000313" key="7">
    <source>
        <dbReference type="EMBL" id="GHJ85300.1"/>
    </source>
</evidence>
<dbReference type="InterPro" id="IPR039157">
    <property type="entry name" value="RBM18_RRM"/>
</dbReference>
<evidence type="ECO:0000256" key="3">
    <source>
        <dbReference type="ARBA" id="ARBA00030780"/>
    </source>
</evidence>
<name>A0A8H3YDD1_9TREE</name>
<dbReference type="InterPro" id="IPR000504">
    <property type="entry name" value="RRM_dom"/>
</dbReference>
<feature type="compositionally biased region" description="Basic and acidic residues" evidence="5">
    <location>
        <begin position="185"/>
        <end position="195"/>
    </location>
</feature>
<dbReference type="Pfam" id="PF00076">
    <property type="entry name" value="RRM_1"/>
    <property type="match status" value="1"/>
</dbReference>
<proteinExistence type="predicted"/>
<dbReference type="SMART" id="SM00360">
    <property type="entry name" value="RRM"/>
    <property type="match status" value="1"/>
</dbReference>
<feature type="domain" description="RRM" evidence="6">
    <location>
        <begin position="32"/>
        <end position="113"/>
    </location>
</feature>
<reference evidence="7" key="1">
    <citation type="submission" date="2020-07" db="EMBL/GenBank/DDBJ databases">
        <title>Draft Genome Sequence of a Deep-Sea Yeast, Naganishia (Cryptococcus) liquefaciens strain N6.</title>
        <authorList>
            <person name="Han Y.W."/>
            <person name="Kajitani R."/>
            <person name="Morimoto H."/>
            <person name="Parhat M."/>
            <person name="Tsubouchi H."/>
            <person name="Bakenova O."/>
            <person name="Ogata M."/>
            <person name="Argunhan B."/>
            <person name="Aoki R."/>
            <person name="Kajiwara S."/>
            <person name="Itoh T."/>
            <person name="Iwasaki H."/>
        </authorList>
    </citation>
    <scope>NUCLEOTIDE SEQUENCE</scope>
    <source>
        <strain evidence="7">N6</strain>
    </source>
</reference>
<feature type="region of interest" description="Disordered" evidence="5">
    <location>
        <begin position="119"/>
        <end position="152"/>
    </location>
</feature>
<dbReference type="Gene3D" id="3.30.70.330">
    <property type="match status" value="1"/>
</dbReference>
<evidence type="ECO:0000256" key="1">
    <source>
        <dbReference type="ARBA" id="ARBA00021141"/>
    </source>
</evidence>
<dbReference type="EMBL" id="BLZA01000011">
    <property type="protein sequence ID" value="GHJ85300.1"/>
    <property type="molecule type" value="Genomic_DNA"/>
</dbReference>
<sequence length="255" mass="27455">MASNYLSRPALDPPAPSAAEKSFAKTPTVVSTRLFVGNLSPAVDEYTLIQVFSKCGRIAKMDFLFHKTGPLKGKPRGYAFVEYSTKEEAAKAVAKLHDRSLRGRKLAVSYAAAVNPDYNNPLGSGKPYRRGEPPKTTTLSLIKGHRKPQSAEAQIAALEAKLNSMQQSPLALTAGSATPEPEAGPSDKGKRRANEEASDGQGIISEDQPQRAKKAKTEGSSRPSIPVPPLTANLPSKPSQITLDTARYQELIKKF</sequence>
<evidence type="ECO:0000313" key="8">
    <source>
        <dbReference type="Proteomes" id="UP000620104"/>
    </source>
</evidence>
<evidence type="ECO:0000256" key="5">
    <source>
        <dbReference type="SAM" id="MobiDB-lite"/>
    </source>
</evidence>
<feature type="region of interest" description="Disordered" evidence="5">
    <location>
        <begin position="171"/>
        <end position="241"/>
    </location>
</feature>
<keyword evidence="8" id="KW-1185">Reference proteome</keyword>
<dbReference type="OrthoDB" id="6730379at2759"/>
<evidence type="ECO:0000259" key="6">
    <source>
        <dbReference type="PROSITE" id="PS50102"/>
    </source>
</evidence>
<evidence type="ECO:0000256" key="4">
    <source>
        <dbReference type="PROSITE-ProRule" id="PRU00176"/>
    </source>
</evidence>
<dbReference type="AlphaFoldDB" id="A0A8H3YDD1"/>
<evidence type="ECO:0000256" key="2">
    <source>
        <dbReference type="ARBA" id="ARBA00022884"/>
    </source>
</evidence>
<accession>A0A8H3YDD1</accession>
<dbReference type="InterPro" id="IPR035979">
    <property type="entry name" value="RBD_domain_sf"/>
</dbReference>
<dbReference type="SMART" id="SM00361">
    <property type="entry name" value="RRM_1"/>
    <property type="match status" value="1"/>
</dbReference>
<dbReference type="GO" id="GO:0003723">
    <property type="term" value="F:RNA binding"/>
    <property type="evidence" value="ECO:0007669"/>
    <property type="project" value="UniProtKB-UniRule"/>
</dbReference>
<gene>
    <name evidence="7" type="ORF">NliqN6_1702</name>
</gene>
<keyword evidence="2 4" id="KW-0694">RNA-binding</keyword>